<dbReference type="InterPro" id="IPR000528">
    <property type="entry name" value="Plant_nsLTP"/>
</dbReference>
<feature type="chain" id="PRO_5043718464" description="Non-specific lipid-transfer protein" evidence="4">
    <location>
        <begin position="25"/>
        <end position="145"/>
    </location>
</feature>
<proteinExistence type="inferred from homology"/>
<comment type="function">
    <text evidence="3">Plant non-specific lipid-transfer proteins transfer phospholipids as well as galactolipids across membranes. May play a role in wax or cutin deposition in the cell walls of expanding epidermal cells and certain secretory tissues.</text>
</comment>
<dbReference type="GO" id="GO:0008289">
    <property type="term" value="F:lipid binding"/>
    <property type="evidence" value="ECO:0007669"/>
    <property type="project" value="UniProtKB-KW"/>
</dbReference>
<evidence type="ECO:0000256" key="3">
    <source>
        <dbReference type="RuleBase" id="RU000628"/>
    </source>
</evidence>
<reference evidence="6 7" key="1">
    <citation type="submission" date="2024-01" db="EMBL/GenBank/DDBJ databases">
        <authorList>
            <person name="Waweru B."/>
        </authorList>
    </citation>
    <scope>NUCLEOTIDE SEQUENCE [LARGE SCALE GENOMIC DNA]</scope>
</reference>
<dbReference type="Gene3D" id="1.10.110.10">
    <property type="entry name" value="Plant lipid-transfer and hydrophobic proteins"/>
    <property type="match status" value="1"/>
</dbReference>
<dbReference type="SUPFAM" id="SSF47699">
    <property type="entry name" value="Bifunctional inhibitor/lipid-transfer protein/seed storage 2S albumin"/>
    <property type="match status" value="1"/>
</dbReference>
<gene>
    <name evidence="6" type="ORF">DCAF_LOCUS22414</name>
</gene>
<keyword evidence="3" id="KW-0813">Transport</keyword>
<keyword evidence="2" id="KW-1015">Disulfide bond</keyword>
<dbReference type="GO" id="GO:0006869">
    <property type="term" value="P:lipid transport"/>
    <property type="evidence" value="ECO:0007669"/>
    <property type="project" value="InterPro"/>
</dbReference>
<protein>
    <recommendedName>
        <fullName evidence="3">Non-specific lipid-transfer protein</fullName>
    </recommendedName>
</protein>
<organism evidence="6 7">
    <name type="scientific">Dovyalis caffra</name>
    <dbReference type="NCBI Taxonomy" id="77055"/>
    <lineage>
        <taxon>Eukaryota</taxon>
        <taxon>Viridiplantae</taxon>
        <taxon>Streptophyta</taxon>
        <taxon>Embryophyta</taxon>
        <taxon>Tracheophyta</taxon>
        <taxon>Spermatophyta</taxon>
        <taxon>Magnoliopsida</taxon>
        <taxon>eudicotyledons</taxon>
        <taxon>Gunneridae</taxon>
        <taxon>Pentapetalae</taxon>
        <taxon>rosids</taxon>
        <taxon>fabids</taxon>
        <taxon>Malpighiales</taxon>
        <taxon>Salicaceae</taxon>
        <taxon>Flacourtieae</taxon>
        <taxon>Dovyalis</taxon>
    </lineage>
</organism>
<comment type="caution">
    <text evidence="6">The sequence shown here is derived from an EMBL/GenBank/DDBJ whole genome shotgun (WGS) entry which is preliminary data.</text>
</comment>
<feature type="domain" description="Bifunctional inhibitor/plant lipid transfer protein/seed storage helical" evidence="5">
    <location>
        <begin position="27"/>
        <end position="113"/>
    </location>
</feature>
<evidence type="ECO:0000256" key="2">
    <source>
        <dbReference type="ARBA" id="ARBA00023157"/>
    </source>
</evidence>
<dbReference type="AlphaFoldDB" id="A0AAV1SE68"/>
<evidence type="ECO:0000313" key="7">
    <source>
        <dbReference type="Proteomes" id="UP001314170"/>
    </source>
</evidence>
<dbReference type="Proteomes" id="UP001314170">
    <property type="component" value="Unassembled WGS sequence"/>
</dbReference>
<dbReference type="PRINTS" id="PR00382">
    <property type="entry name" value="LIPIDTRNSFER"/>
</dbReference>
<dbReference type="Pfam" id="PF00234">
    <property type="entry name" value="Tryp_alpha_amyl"/>
    <property type="match status" value="1"/>
</dbReference>
<comment type="similarity">
    <text evidence="1 3">Belongs to the plant LTP family.</text>
</comment>
<dbReference type="InterPro" id="IPR016140">
    <property type="entry name" value="Bifunc_inhib/LTP/seed_store"/>
</dbReference>
<evidence type="ECO:0000259" key="5">
    <source>
        <dbReference type="SMART" id="SM00499"/>
    </source>
</evidence>
<keyword evidence="3" id="KW-0446">Lipid-binding</keyword>
<keyword evidence="7" id="KW-1185">Reference proteome</keyword>
<dbReference type="SMART" id="SM00499">
    <property type="entry name" value="AAI"/>
    <property type="match status" value="1"/>
</dbReference>
<dbReference type="EMBL" id="CAWUPB010001176">
    <property type="protein sequence ID" value="CAK7349694.1"/>
    <property type="molecule type" value="Genomic_DNA"/>
</dbReference>
<name>A0AAV1SE68_9ROSI</name>
<evidence type="ECO:0000313" key="6">
    <source>
        <dbReference type="EMBL" id="CAK7349694.1"/>
    </source>
</evidence>
<evidence type="ECO:0000256" key="4">
    <source>
        <dbReference type="SAM" id="SignalP"/>
    </source>
</evidence>
<dbReference type="CDD" id="cd01960">
    <property type="entry name" value="nsLTP1"/>
    <property type="match status" value="1"/>
</dbReference>
<keyword evidence="4" id="KW-0732">Signal</keyword>
<dbReference type="InterPro" id="IPR036312">
    <property type="entry name" value="Bifun_inhib/LTP/seed_sf"/>
</dbReference>
<evidence type="ECO:0000256" key="1">
    <source>
        <dbReference type="ARBA" id="ARBA00009748"/>
    </source>
</evidence>
<dbReference type="PANTHER" id="PTHR33076">
    <property type="entry name" value="NON-SPECIFIC LIPID-TRANSFER PROTEIN 2-RELATED"/>
    <property type="match status" value="1"/>
</dbReference>
<feature type="signal peptide" evidence="4">
    <location>
        <begin position="1"/>
        <end position="24"/>
    </location>
</feature>
<sequence>MKGAVISLLVVIAMVQFMVKPGEAVTCADVNSDLAPCVSFLTGKGGGVPTPLCCSGVSKLKDSAPTVADKRAACDCVKQAATRIPDIKEDAASSLPTKCNVQLDIPISKNFNCADKATINSYQKPCSGEGNVIRKQNHLHFRWTK</sequence>
<accession>A0AAV1SE68</accession>